<sequence length="151" mass="14750">MSRSSIAIVAAAAALALPAVAQAAPLTPLAIFGDAAPPMKLLILALAAATVAAVVVCALKLASGPKLTGGSAFLSGLRLGGPLAGLLGASYTSLMIFIGLSNVAGPVPMKVIAPGVAEALFILGLGVLAGSVAVIANWAVEARIDRMVLKA</sequence>
<accession>A0A2D2ATU6</accession>
<feature type="signal peptide" evidence="8">
    <location>
        <begin position="1"/>
        <end position="23"/>
    </location>
</feature>
<feature type="transmembrane region" description="Helical" evidence="7">
    <location>
        <begin position="39"/>
        <end position="59"/>
    </location>
</feature>
<evidence type="ECO:0000256" key="4">
    <source>
        <dbReference type="ARBA" id="ARBA00022989"/>
    </source>
</evidence>
<dbReference type="Proteomes" id="UP000228945">
    <property type="component" value="Chromosome"/>
</dbReference>
<keyword evidence="6" id="KW-0653">Protein transport</keyword>
<evidence type="ECO:0000256" key="5">
    <source>
        <dbReference type="ARBA" id="ARBA00023136"/>
    </source>
</evidence>
<dbReference type="EMBL" id="CP024201">
    <property type="protein sequence ID" value="ATQ41421.1"/>
    <property type="molecule type" value="Genomic_DNA"/>
</dbReference>
<keyword evidence="6" id="KW-0813">Transport</keyword>
<evidence type="ECO:0000256" key="7">
    <source>
        <dbReference type="SAM" id="Phobius"/>
    </source>
</evidence>
<evidence type="ECO:0000313" key="10">
    <source>
        <dbReference type="EMBL" id="ATQ41421.1"/>
    </source>
</evidence>
<proteinExistence type="inferred from homology"/>
<feature type="domain" description="MotA/TolQ/ExbB proton channel" evidence="9">
    <location>
        <begin position="66"/>
        <end position="149"/>
    </location>
</feature>
<comment type="similarity">
    <text evidence="6">Belongs to the exbB/tolQ family.</text>
</comment>
<dbReference type="OrthoDB" id="7173778at2"/>
<comment type="subcellular location">
    <subcellularLocation>
        <location evidence="1">Cell membrane</location>
        <topology evidence="1">Multi-pass membrane protein</topology>
    </subcellularLocation>
    <subcellularLocation>
        <location evidence="6">Membrane</location>
        <topology evidence="6">Multi-pass membrane protein</topology>
    </subcellularLocation>
</comment>
<evidence type="ECO:0000256" key="2">
    <source>
        <dbReference type="ARBA" id="ARBA00022475"/>
    </source>
</evidence>
<keyword evidence="3 7" id="KW-0812">Transmembrane</keyword>
<keyword evidence="4 7" id="KW-1133">Transmembrane helix</keyword>
<keyword evidence="11" id="KW-1185">Reference proteome</keyword>
<reference evidence="10 11" key="1">
    <citation type="submission" date="2017-10" db="EMBL/GenBank/DDBJ databases">
        <title>Genome sequence of Caulobacter mirabilis FWC38.</title>
        <authorList>
            <person name="Fiebig A."/>
            <person name="Crosson S."/>
        </authorList>
    </citation>
    <scope>NUCLEOTIDE SEQUENCE [LARGE SCALE GENOMIC DNA]</scope>
    <source>
        <strain evidence="10 11">FWC 38</strain>
    </source>
</reference>
<evidence type="ECO:0000256" key="1">
    <source>
        <dbReference type="ARBA" id="ARBA00004651"/>
    </source>
</evidence>
<feature type="transmembrane region" description="Helical" evidence="7">
    <location>
        <begin position="79"/>
        <end position="100"/>
    </location>
</feature>
<gene>
    <name evidence="10" type="ORF">CSW64_02820</name>
</gene>
<dbReference type="RefSeq" id="WP_099620677.1">
    <property type="nucleotide sequence ID" value="NZ_CP024201.1"/>
</dbReference>
<dbReference type="GO" id="GO:0005886">
    <property type="term" value="C:plasma membrane"/>
    <property type="evidence" value="ECO:0007669"/>
    <property type="project" value="UniProtKB-SubCell"/>
</dbReference>
<evidence type="ECO:0000256" key="6">
    <source>
        <dbReference type="RuleBase" id="RU004057"/>
    </source>
</evidence>
<protein>
    <recommendedName>
        <fullName evidence="9">MotA/TolQ/ExbB proton channel domain-containing protein</fullName>
    </recommendedName>
</protein>
<dbReference type="InterPro" id="IPR002898">
    <property type="entry name" value="MotA_ExbB_proton_chnl"/>
</dbReference>
<dbReference type="KEGG" id="cmb:CSW64_02820"/>
<dbReference type="Pfam" id="PF01618">
    <property type="entry name" value="MotA_ExbB"/>
    <property type="match status" value="1"/>
</dbReference>
<name>A0A2D2ATU6_9CAUL</name>
<evidence type="ECO:0000259" key="9">
    <source>
        <dbReference type="Pfam" id="PF01618"/>
    </source>
</evidence>
<feature type="transmembrane region" description="Helical" evidence="7">
    <location>
        <begin position="120"/>
        <end position="140"/>
    </location>
</feature>
<evidence type="ECO:0000256" key="3">
    <source>
        <dbReference type="ARBA" id="ARBA00022692"/>
    </source>
</evidence>
<dbReference type="AlphaFoldDB" id="A0A2D2ATU6"/>
<keyword evidence="8" id="KW-0732">Signal</keyword>
<dbReference type="GO" id="GO:0015031">
    <property type="term" value="P:protein transport"/>
    <property type="evidence" value="ECO:0007669"/>
    <property type="project" value="UniProtKB-KW"/>
</dbReference>
<evidence type="ECO:0000256" key="8">
    <source>
        <dbReference type="SAM" id="SignalP"/>
    </source>
</evidence>
<evidence type="ECO:0000313" key="11">
    <source>
        <dbReference type="Proteomes" id="UP000228945"/>
    </source>
</evidence>
<keyword evidence="2" id="KW-1003">Cell membrane</keyword>
<organism evidence="10 11">
    <name type="scientific">Caulobacter mirabilis</name>
    <dbReference type="NCBI Taxonomy" id="69666"/>
    <lineage>
        <taxon>Bacteria</taxon>
        <taxon>Pseudomonadati</taxon>
        <taxon>Pseudomonadota</taxon>
        <taxon>Alphaproteobacteria</taxon>
        <taxon>Caulobacterales</taxon>
        <taxon>Caulobacteraceae</taxon>
        <taxon>Caulobacter</taxon>
    </lineage>
</organism>
<keyword evidence="5 7" id="KW-0472">Membrane</keyword>
<feature type="chain" id="PRO_5013864269" description="MotA/TolQ/ExbB proton channel domain-containing protein" evidence="8">
    <location>
        <begin position="24"/>
        <end position="151"/>
    </location>
</feature>